<dbReference type="RefSeq" id="WP_047260049.1">
    <property type="nucleotide sequence ID" value="NZ_CP011546.1"/>
</dbReference>
<reference evidence="3" key="2">
    <citation type="submission" date="2015-05" db="EMBL/GenBank/DDBJ databases">
        <title>Complete genome sequence of Corynebacterium uterequi DSM 45634, isolated from the uterus of a maiden mare.</title>
        <authorList>
            <person name="Ruckert C."/>
            <person name="Albersmeier A."/>
            <person name="Winkler A."/>
            <person name="Tauch A."/>
        </authorList>
    </citation>
    <scope>NUCLEOTIDE SEQUENCE [LARGE SCALE GENOMIC DNA]</scope>
    <source>
        <strain evidence="3">DSM 45634</strain>
    </source>
</reference>
<reference evidence="2 3" key="1">
    <citation type="journal article" date="2015" name="Genome Announc.">
        <title>Virulence Factor Genes Detected in the Complete Genome Sequence of Corynebacterium uterequi DSM 45634, Isolated from the Uterus of a Maiden Mare.</title>
        <authorList>
            <person name="Ruckert C."/>
            <person name="Kriete M."/>
            <person name="Jaenicke S."/>
            <person name="Winkler A."/>
            <person name="Tauch A."/>
        </authorList>
    </citation>
    <scope>NUCLEOTIDE SEQUENCE [LARGE SCALE GENOMIC DNA]</scope>
    <source>
        <strain evidence="2 3">DSM 45634</strain>
    </source>
</reference>
<evidence type="ECO:0000256" key="1">
    <source>
        <dbReference type="SAM" id="Coils"/>
    </source>
</evidence>
<dbReference type="KEGG" id="cut:CUTER_08540"/>
<organism evidence="2 3">
    <name type="scientific">Corynebacterium uterequi</name>
    <dbReference type="NCBI Taxonomy" id="1072256"/>
    <lineage>
        <taxon>Bacteria</taxon>
        <taxon>Bacillati</taxon>
        <taxon>Actinomycetota</taxon>
        <taxon>Actinomycetes</taxon>
        <taxon>Mycobacteriales</taxon>
        <taxon>Corynebacteriaceae</taxon>
        <taxon>Corynebacterium</taxon>
    </lineage>
</organism>
<gene>
    <name evidence="2" type="ORF">CUTER_08540</name>
</gene>
<dbReference type="STRING" id="1072256.CUTER_08540"/>
<proteinExistence type="predicted"/>
<accession>A0A0G3HG31</accession>
<keyword evidence="3" id="KW-1185">Reference proteome</keyword>
<keyword evidence="1" id="KW-0175">Coiled coil</keyword>
<evidence type="ECO:0000313" key="2">
    <source>
        <dbReference type="EMBL" id="AKK11690.1"/>
    </source>
</evidence>
<dbReference type="EMBL" id="CP011546">
    <property type="protein sequence ID" value="AKK11690.1"/>
    <property type="molecule type" value="Genomic_DNA"/>
</dbReference>
<evidence type="ECO:0000313" key="3">
    <source>
        <dbReference type="Proteomes" id="UP000035548"/>
    </source>
</evidence>
<sequence>MHLGATDLLSLGSTVCVAVFGLWQVWLKVHSDQSIAESRRETEALPSWAEFAEQVEAHWQRRVSGLESQLEEVRGDLEALRAENQALRIENAQLRKINAELLDKLGG</sequence>
<feature type="coiled-coil region" evidence="1">
    <location>
        <begin position="63"/>
        <end position="104"/>
    </location>
</feature>
<dbReference type="PATRIC" id="fig|1072256.5.peg.1684"/>
<protein>
    <submittedName>
        <fullName evidence="2">Uncharacterized protein</fullName>
    </submittedName>
</protein>
<dbReference type="AlphaFoldDB" id="A0A0G3HG31"/>
<name>A0A0G3HG31_9CORY</name>
<dbReference type="Proteomes" id="UP000035548">
    <property type="component" value="Chromosome"/>
</dbReference>
<dbReference type="Gene3D" id="1.20.5.1700">
    <property type="match status" value="1"/>
</dbReference>